<proteinExistence type="predicted"/>
<evidence type="ECO:0000313" key="1">
    <source>
        <dbReference type="EMBL" id="KAF9062512.1"/>
    </source>
</evidence>
<dbReference type="EMBL" id="JADNRY010000170">
    <property type="protein sequence ID" value="KAF9062512.1"/>
    <property type="molecule type" value="Genomic_DNA"/>
</dbReference>
<comment type="caution">
    <text evidence="1">The sequence shown here is derived from an EMBL/GenBank/DDBJ whole genome shotgun (WGS) entry which is preliminary data.</text>
</comment>
<reference evidence="1" key="1">
    <citation type="submission" date="2020-11" db="EMBL/GenBank/DDBJ databases">
        <authorList>
            <consortium name="DOE Joint Genome Institute"/>
            <person name="Ahrendt S."/>
            <person name="Riley R."/>
            <person name="Andreopoulos W."/>
            <person name="Labutti K."/>
            <person name="Pangilinan J."/>
            <person name="Ruiz-Duenas F.J."/>
            <person name="Barrasa J.M."/>
            <person name="Sanchez-Garcia M."/>
            <person name="Camarero S."/>
            <person name="Miyauchi S."/>
            <person name="Serrano A."/>
            <person name="Linde D."/>
            <person name="Babiker R."/>
            <person name="Drula E."/>
            <person name="Ayuso-Fernandez I."/>
            <person name="Pacheco R."/>
            <person name="Padilla G."/>
            <person name="Ferreira P."/>
            <person name="Barriuso J."/>
            <person name="Kellner H."/>
            <person name="Castanera R."/>
            <person name="Alfaro M."/>
            <person name="Ramirez L."/>
            <person name="Pisabarro A.G."/>
            <person name="Kuo A."/>
            <person name="Tritt A."/>
            <person name="Lipzen A."/>
            <person name="He G."/>
            <person name="Yan M."/>
            <person name="Ng V."/>
            <person name="Cullen D."/>
            <person name="Martin F."/>
            <person name="Rosso M.-N."/>
            <person name="Henrissat B."/>
            <person name="Hibbett D."/>
            <person name="Martinez A.T."/>
            <person name="Grigoriev I.V."/>
        </authorList>
    </citation>
    <scope>NUCLEOTIDE SEQUENCE</scope>
    <source>
        <strain evidence="1">AH 40177</strain>
    </source>
</reference>
<keyword evidence="2" id="KW-1185">Reference proteome</keyword>
<evidence type="ECO:0000313" key="2">
    <source>
        <dbReference type="Proteomes" id="UP000772434"/>
    </source>
</evidence>
<protein>
    <submittedName>
        <fullName evidence="1">Uncharacterized protein</fullName>
    </submittedName>
</protein>
<sequence length="152" mass="16920">MTPGHTPVPAGITHGNTWQPATGFSLVTLWGNPQNRPVPVTCTAFSRSCIFERSKHLLGLVIIRDWITSPDPGTLRSVAQVLVGPKGPPATWTDPWETSARIHKYFETSVLLDPRTSPFQVHYVMRDIFSPFQPLGLALTSEGKKILIWQFT</sequence>
<gene>
    <name evidence="1" type="ORF">BDP27DRAFT_1368787</name>
</gene>
<name>A0A9P5PG01_9AGAR</name>
<organism evidence="1 2">
    <name type="scientific">Rhodocollybia butyracea</name>
    <dbReference type="NCBI Taxonomy" id="206335"/>
    <lineage>
        <taxon>Eukaryota</taxon>
        <taxon>Fungi</taxon>
        <taxon>Dikarya</taxon>
        <taxon>Basidiomycota</taxon>
        <taxon>Agaricomycotina</taxon>
        <taxon>Agaricomycetes</taxon>
        <taxon>Agaricomycetidae</taxon>
        <taxon>Agaricales</taxon>
        <taxon>Marasmiineae</taxon>
        <taxon>Omphalotaceae</taxon>
        <taxon>Rhodocollybia</taxon>
    </lineage>
</organism>
<dbReference type="Proteomes" id="UP000772434">
    <property type="component" value="Unassembled WGS sequence"/>
</dbReference>
<accession>A0A9P5PG01</accession>
<dbReference type="AlphaFoldDB" id="A0A9P5PG01"/>